<feature type="domain" description="Something about silencing protein 4" evidence="2">
    <location>
        <begin position="290"/>
        <end position="385"/>
    </location>
</feature>
<feature type="compositionally biased region" description="Polar residues" evidence="1">
    <location>
        <begin position="239"/>
        <end position="250"/>
    </location>
</feature>
<evidence type="ECO:0000256" key="1">
    <source>
        <dbReference type="SAM" id="MobiDB-lite"/>
    </source>
</evidence>
<feature type="compositionally biased region" description="Basic and acidic residues" evidence="1">
    <location>
        <begin position="51"/>
        <end position="61"/>
    </location>
</feature>
<feature type="region of interest" description="Disordered" evidence="1">
    <location>
        <begin position="225"/>
        <end position="253"/>
    </location>
</feature>
<feature type="compositionally biased region" description="Basic and acidic residues" evidence="1">
    <location>
        <begin position="387"/>
        <end position="415"/>
    </location>
</feature>
<protein>
    <submittedName>
        <fullName evidence="3">Something about silencing, SAS, complex subunit 4-domain-containing protein</fullName>
    </submittedName>
</protein>
<dbReference type="InterPro" id="IPR038988">
    <property type="entry name" value="Sas4"/>
</dbReference>
<feature type="compositionally biased region" description="Basic residues" evidence="1">
    <location>
        <begin position="476"/>
        <end position="486"/>
    </location>
</feature>
<name>A0AA39WMG4_9PEZI</name>
<feature type="compositionally biased region" description="Pro residues" evidence="1">
    <location>
        <begin position="487"/>
        <end position="501"/>
    </location>
</feature>
<gene>
    <name evidence="3" type="ORF">B0T17DRAFT_509663</name>
</gene>
<dbReference type="GO" id="GO:0004402">
    <property type="term" value="F:histone acetyltransferase activity"/>
    <property type="evidence" value="ECO:0007669"/>
    <property type="project" value="TreeGrafter"/>
</dbReference>
<feature type="compositionally biased region" description="Basic and acidic residues" evidence="1">
    <location>
        <begin position="177"/>
        <end position="189"/>
    </location>
</feature>
<feature type="compositionally biased region" description="Acidic residues" evidence="1">
    <location>
        <begin position="451"/>
        <end position="460"/>
    </location>
</feature>
<feature type="region of interest" description="Disordered" evidence="1">
    <location>
        <begin position="387"/>
        <end position="573"/>
    </location>
</feature>
<dbReference type="EMBL" id="JAULSR010000005">
    <property type="protein sequence ID" value="KAK0618104.1"/>
    <property type="molecule type" value="Genomic_DNA"/>
</dbReference>
<dbReference type="Proteomes" id="UP001174934">
    <property type="component" value="Unassembled WGS sequence"/>
</dbReference>
<feature type="compositionally biased region" description="Acidic residues" evidence="1">
    <location>
        <begin position="418"/>
        <end position="442"/>
    </location>
</feature>
<dbReference type="Pfam" id="PF15460">
    <property type="entry name" value="SAS4"/>
    <property type="match status" value="1"/>
</dbReference>
<feature type="compositionally biased region" description="Basic and acidic residues" evidence="1">
    <location>
        <begin position="88"/>
        <end position="100"/>
    </location>
</feature>
<feature type="compositionally biased region" description="Basic residues" evidence="1">
    <location>
        <begin position="560"/>
        <end position="573"/>
    </location>
</feature>
<dbReference type="PANTHER" id="PTHR38422">
    <property type="entry name" value="SOMETHING ABOUT SILENCING PROTEIN 4"/>
    <property type="match status" value="1"/>
</dbReference>
<dbReference type="AlphaFoldDB" id="A0AA39WMG4"/>
<feature type="compositionally biased region" description="Basic residues" evidence="1">
    <location>
        <begin position="510"/>
        <end position="529"/>
    </location>
</feature>
<evidence type="ECO:0000313" key="3">
    <source>
        <dbReference type="EMBL" id="KAK0618104.1"/>
    </source>
</evidence>
<dbReference type="PANTHER" id="PTHR38422:SF1">
    <property type="entry name" value="SOMETHING ABOUT SILENCING PROTEIN 4"/>
    <property type="match status" value="1"/>
</dbReference>
<organism evidence="3 4">
    <name type="scientific">Bombardia bombarda</name>
    <dbReference type="NCBI Taxonomy" id="252184"/>
    <lineage>
        <taxon>Eukaryota</taxon>
        <taxon>Fungi</taxon>
        <taxon>Dikarya</taxon>
        <taxon>Ascomycota</taxon>
        <taxon>Pezizomycotina</taxon>
        <taxon>Sordariomycetes</taxon>
        <taxon>Sordariomycetidae</taxon>
        <taxon>Sordariales</taxon>
        <taxon>Lasiosphaeriaceae</taxon>
        <taxon>Bombardia</taxon>
    </lineage>
</organism>
<feature type="compositionally biased region" description="Low complexity" evidence="1">
    <location>
        <begin position="101"/>
        <end position="118"/>
    </location>
</feature>
<proteinExistence type="predicted"/>
<sequence length="573" mass="64728">MAMTTSVTRSRRAEGLRHPHPQPISHPPQLIATAKAQNNQHFAANSHRTKRQLDPSSRECDIIVPKKARFTTGIAVEIPTRSSFQSRSVREAREAREASDAKPPQQAPAKPAITSPVLNPTPTPTPTPTPPNPSRAPPPSTTTTTTSIQKNGLTKHQEKVVNGLKHELNRLQPVVPEPKDQGRKLRSAEATRFKSELSAYFPDYDEVIGNDPKEQHILNLDTPILVSSAPPTHHKPALPSNNRQDGSQSYAREGSSVRSYSDALFTDLYDSQTIDFHFLDTRYKGKPLDDPLPDSSFEPSHRKAEKLERSIRNLEKGRAQHEKDQIIRLLDALQGPDWLRVMGVSGITESRKKTFEPAREHFIRGCQAILEKFRLWAAEEKRRKQAKERAMAEAEAEAERLAEEEKNDKAQRSADNESAAEDAEEEDEVEEAEIADSDEEMADADRRAGDNDGDPPDYSDVDASIAKQLQEEARAAAKKSPRKAKRPVPPPPPPPPLPSEPEPYREFKSFFRHKHQRDHALSKNRRRSRNAFAWGLPVPEVAERDFSLPEEFCDEDTLKSHARRKRRDRRRKD</sequence>
<evidence type="ECO:0000313" key="4">
    <source>
        <dbReference type="Proteomes" id="UP001174934"/>
    </source>
</evidence>
<feature type="compositionally biased region" description="Pro residues" evidence="1">
    <location>
        <begin position="119"/>
        <end position="140"/>
    </location>
</feature>
<keyword evidence="4" id="KW-1185">Reference proteome</keyword>
<evidence type="ECO:0000259" key="2">
    <source>
        <dbReference type="Pfam" id="PF15460"/>
    </source>
</evidence>
<comment type="caution">
    <text evidence="3">The sequence shown here is derived from an EMBL/GenBank/DDBJ whole genome shotgun (WGS) entry which is preliminary data.</text>
</comment>
<reference evidence="3" key="1">
    <citation type="submission" date="2023-06" db="EMBL/GenBank/DDBJ databases">
        <title>Genome-scale phylogeny and comparative genomics of the fungal order Sordariales.</title>
        <authorList>
            <consortium name="Lawrence Berkeley National Laboratory"/>
            <person name="Hensen N."/>
            <person name="Bonometti L."/>
            <person name="Westerberg I."/>
            <person name="Brannstrom I.O."/>
            <person name="Guillou S."/>
            <person name="Cros-Aarteil S."/>
            <person name="Calhoun S."/>
            <person name="Haridas S."/>
            <person name="Kuo A."/>
            <person name="Mondo S."/>
            <person name="Pangilinan J."/>
            <person name="Riley R."/>
            <person name="LaButti K."/>
            <person name="Andreopoulos B."/>
            <person name="Lipzen A."/>
            <person name="Chen C."/>
            <person name="Yanf M."/>
            <person name="Daum C."/>
            <person name="Ng V."/>
            <person name="Clum A."/>
            <person name="Steindorff A."/>
            <person name="Ohm R."/>
            <person name="Martin F."/>
            <person name="Silar P."/>
            <person name="Natvig D."/>
            <person name="Lalanne C."/>
            <person name="Gautier V."/>
            <person name="Ament-velasquez S.L."/>
            <person name="Kruys A."/>
            <person name="Hutchinson M.I."/>
            <person name="Powell A.J."/>
            <person name="Barry K."/>
            <person name="Miller A.N."/>
            <person name="Grigoriev I.V."/>
            <person name="Debuchy R."/>
            <person name="Gladieux P."/>
            <person name="Thoren M.H."/>
            <person name="Johannesson H."/>
        </authorList>
    </citation>
    <scope>NUCLEOTIDE SEQUENCE</scope>
    <source>
        <strain evidence="3">SMH3391-2</strain>
    </source>
</reference>
<feature type="region of interest" description="Disordered" evidence="1">
    <location>
        <begin position="1"/>
        <end position="189"/>
    </location>
</feature>
<dbReference type="InterPro" id="IPR029184">
    <property type="entry name" value="Sas4_dom"/>
</dbReference>
<accession>A0AA39WMG4</accession>
<dbReference type="GO" id="GO:0033255">
    <property type="term" value="C:SAS acetyltransferase complex"/>
    <property type="evidence" value="ECO:0007669"/>
    <property type="project" value="InterPro"/>
</dbReference>
<feature type="compositionally biased region" description="Basic and acidic residues" evidence="1">
    <location>
        <begin position="155"/>
        <end position="169"/>
    </location>
</feature>